<feature type="transmembrane region" description="Helical" evidence="9">
    <location>
        <begin position="66"/>
        <end position="89"/>
    </location>
</feature>
<reference evidence="10" key="1">
    <citation type="submission" date="2018-09" db="EMBL/GenBank/DDBJ databases">
        <title>Common duck and Muscovy duck high density SNP chip.</title>
        <authorList>
            <person name="Vignal A."/>
            <person name="Thebault N."/>
            <person name="Warren W.C."/>
        </authorList>
    </citation>
    <scope>NUCLEOTIDE SEQUENCE [LARGE SCALE GENOMIC DNA]</scope>
</reference>
<keyword evidence="4 9" id="KW-0812">Transmembrane</keyword>
<organism evidence="10 11">
    <name type="scientific">Cairina moschata</name>
    <name type="common">Muscovy duck</name>
    <dbReference type="NCBI Taxonomy" id="8855"/>
    <lineage>
        <taxon>Eukaryota</taxon>
        <taxon>Metazoa</taxon>
        <taxon>Chordata</taxon>
        <taxon>Craniata</taxon>
        <taxon>Vertebrata</taxon>
        <taxon>Euteleostomi</taxon>
        <taxon>Archelosauria</taxon>
        <taxon>Archosauria</taxon>
        <taxon>Dinosauria</taxon>
        <taxon>Saurischia</taxon>
        <taxon>Theropoda</taxon>
        <taxon>Coelurosauria</taxon>
        <taxon>Aves</taxon>
        <taxon>Neognathae</taxon>
        <taxon>Galloanserae</taxon>
        <taxon>Anseriformes</taxon>
        <taxon>Anatidae</taxon>
        <taxon>Anatinae</taxon>
        <taxon>Cairina</taxon>
    </lineage>
</organism>
<evidence type="ECO:0000256" key="9">
    <source>
        <dbReference type="SAM" id="Phobius"/>
    </source>
</evidence>
<dbReference type="Proteomes" id="UP000694556">
    <property type="component" value="Chromosome 1"/>
</dbReference>
<evidence type="ECO:0000256" key="7">
    <source>
        <dbReference type="ARBA" id="ARBA00023136"/>
    </source>
</evidence>
<evidence type="ECO:0000313" key="11">
    <source>
        <dbReference type="Proteomes" id="UP000694556"/>
    </source>
</evidence>
<evidence type="ECO:0000256" key="5">
    <source>
        <dbReference type="ARBA" id="ARBA00022729"/>
    </source>
</evidence>
<comment type="subcellular location">
    <subcellularLocation>
        <location evidence="1">Membrane</location>
        <topology evidence="1">Single-pass type I membrane protein</topology>
    </subcellularLocation>
</comment>
<feature type="region of interest" description="Disordered" evidence="8">
    <location>
        <begin position="114"/>
        <end position="155"/>
    </location>
</feature>
<sequence>MSGNWLPFGLQGQVKPQVKSCDCIKLVAEDCLAQCDNDCKAYCCDGTTPYCCSYYAYIGNVLSGTAIAGIVFGIVFIMGVIAGIAICICMCMKNNRGTRVGVIRTTHINAISTYPGEGQSRARRSTGSPGGAVALDSPGPTANAGASQRPLPGRS</sequence>
<dbReference type="InterPro" id="IPR022640">
    <property type="entry name" value="CYYR1"/>
</dbReference>
<reference evidence="10" key="3">
    <citation type="submission" date="2025-09" db="UniProtKB">
        <authorList>
            <consortium name="Ensembl"/>
        </authorList>
    </citation>
    <scope>IDENTIFICATION</scope>
</reference>
<evidence type="ECO:0000256" key="4">
    <source>
        <dbReference type="ARBA" id="ARBA00022692"/>
    </source>
</evidence>
<accession>A0A8C3GE62</accession>
<dbReference type="AlphaFoldDB" id="A0A8C3GE62"/>
<keyword evidence="11" id="KW-1185">Reference proteome</keyword>
<keyword evidence="7 9" id="KW-0472">Membrane</keyword>
<proteinExistence type="inferred from homology"/>
<reference evidence="10" key="2">
    <citation type="submission" date="2025-08" db="UniProtKB">
        <authorList>
            <consortium name="Ensembl"/>
        </authorList>
    </citation>
    <scope>IDENTIFICATION</scope>
</reference>
<dbReference type="Ensembl" id="ENSCMMT00000003000.1">
    <property type="protein sequence ID" value="ENSCMMP00000002675.1"/>
    <property type="gene ID" value="ENSCMMG00000001746.1"/>
</dbReference>
<keyword evidence="6 9" id="KW-1133">Transmembrane helix</keyword>
<evidence type="ECO:0000256" key="2">
    <source>
        <dbReference type="ARBA" id="ARBA00009401"/>
    </source>
</evidence>
<comment type="similarity">
    <text evidence="2">Belongs to the CYYR1 family.</text>
</comment>
<evidence type="ECO:0000256" key="8">
    <source>
        <dbReference type="SAM" id="MobiDB-lite"/>
    </source>
</evidence>
<dbReference type="PANTHER" id="PTHR38490">
    <property type="entry name" value="CYSTEINE AND TYROSINE-RICH PROTEIN 1"/>
    <property type="match status" value="1"/>
</dbReference>
<evidence type="ECO:0000313" key="10">
    <source>
        <dbReference type="Ensembl" id="ENSCMMP00000002675.1"/>
    </source>
</evidence>
<dbReference type="Pfam" id="PF10873">
    <property type="entry name" value="CYYR1"/>
    <property type="match status" value="1"/>
</dbReference>
<dbReference type="GO" id="GO:0016020">
    <property type="term" value="C:membrane"/>
    <property type="evidence" value="ECO:0007669"/>
    <property type="project" value="UniProtKB-SubCell"/>
</dbReference>
<keyword evidence="5" id="KW-0732">Signal</keyword>
<evidence type="ECO:0000256" key="3">
    <source>
        <dbReference type="ARBA" id="ARBA00016494"/>
    </source>
</evidence>
<dbReference type="PANTHER" id="PTHR38490:SF1">
    <property type="entry name" value="CYSTEINE AND TYROSINE-RICH PROTEIN 1"/>
    <property type="match status" value="1"/>
</dbReference>
<evidence type="ECO:0000256" key="6">
    <source>
        <dbReference type="ARBA" id="ARBA00022989"/>
    </source>
</evidence>
<protein>
    <recommendedName>
        <fullName evidence="3">Cysteine and tyrosine-rich protein 1</fullName>
    </recommendedName>
</protein>
<evidence type="ECO:0000256" key="1">
    <source>
        <dbReference type="ARBA" id="ARBA00004479"/>
    </source>
</evidence>
<name>A0A8C3GE62_CAIMO</name>